<dbReference type="InterPro" id="IPR002591">
    <property type="entry name" value="Phosphodiest/P_Trfase"/>
</dbReference>
<organism evidence="1 2">
    <name type="scientific">Palaeococcus pacificus DY20341</name>
    <dbReference type="NCBI Taxonomy" id="1343739"/>
    <lineage>
        <taxon>Archaea</taxon>
        <taxon>Methanobacteriati</taxon>
        <taxon>Methanobacteriota</taxon>
        <taxon>Thermococci</taxon>
        <taxon>Thermococcales</taxon>
        <taxon>Thermococcaceae</taxon>
        <taxon>Palaeococcus</taxon>
    </lineage>
</organism>
<dbReference type="AlphaFoldDB" id="A0A075LUF8"/>
<dbReference type="STRING" id="1343739.PAP_09930"/>
<reference evidence="1 2" key="2">
    <citation type="journal article" date="2015" name="Genome Announc.">
        <title>Complete Genome Sequence of Hyperthermophilic Piezophilic Archaeon Palaeococcus pacificus DY20341T, Isolated from Deep-Sea Hydrothermal Sediments.</title>
        <authorList>
            <person name="Zeng X."/>
            <person name="Jebbar M."/>
            <person name="Shao Z."/>
        </authorList>
    </citation>
    <scope>NUCLEOTIDE SEQUENCE [LARGE SCALE GENOMIC DNA]</scope>
    <source>
        <strain evidence="1 2">DY20341</strain>
    </source>
</reference>
<evidence type="ECO:0008006" key="3">
    <source>
        <dbReference type="Google" id="ProtNLM"/>
    </source>
</evidence>
<accession>A0A075LUF8</accession>
<dbReference type="KEGG" id="ppac:PAP_09930"/>
<evidence type="ECO:0000313" key="1">
    <source>
        <dbReference type="EMBL" id="AIF70360.1"/>
    </source>
</evidence>
<dbReference type="SUPFAM" id="SSF53649">
    <property type="entry name" value="Alkaline phosphatase-like"/>
    <property type="match status" value="1"/>
</dbReference>
<dbReference type="HOGENOM" id="CLU_965115_0_0_2"/>
<dbReference type="InterPro" id="IPR017850">
    <property type="entry name" value="Alkaline_phosphatase_core_sf"/>
</dbReference>
<keyword evidence="2" id="KW-1185">Reference proteome</keyword>
<name>A0A075LUF8_9EURY</name>
<evidence type="ECO:0000313" key="2">
    <source>
        <dbReference type="Proteomes" id="UP000027981"/>
    </source>
</evidence>
<dbReference type="Proteomes" id="UP000027981">
    <property type="component" value="Chromosome"/>
</dbReference>
<dbReference type="Gene3D" id="3.40.720.10">
    <property type="entry name" value="Alkaline Phosphatase, subunit A"/>
    <property type="match status" value="1"/>
</dbReference>
<sequence length="296" mass="34567">MNRKIVILGIDGLEYNLVREWNLKYITQKAYTKTNLSDFEVIVTPPIWASMITGERIPEIEEPFIKRHRFIAHKGKSSKVKVPWYVRLGSKILPLGIRRKIGEAIIKRVTGDPFLATHDYLLRTRKYKTIFDYFDKTWTNGIPSYGRNVSTPKVKTAMAEAVKGNLKPLVEYAMKTYEQDRRALFEALDKDYELIFWYTPFLDEISHFYIRKKLKLMNIYFDLNKLVKKVSEKLDETDVLYIISDHGMEPISEDPRGGDHSDHGFFSSNTGELIKKPQDLFKLVVSKSPRSNFNYP</sequence>
<protein>
    <recommendedName>
        <fullName evidence="3">Nucleotide pyrophosphatase</fullName>
    </recommendedName>
</protein>
<gene>
    <name evidence="1" type="ORF">PAP_09930</name>
</gene>
<reference evidence="2" key="1">
    <citation type="submission" date="2013-06" db="EMBL/GenBank/DDBJ databases">
        <title>Complete Genome Sequence of Hyperthermophilic Palaeococcus pacificus DY20341T, Isolated from a Deep-Sea Hydrothermal Sediments.</title>
        <authorList>
            <person name="Zeng X."/>
            <person name="Shao Z."/>
        </authorList>
    </citation>
    <scope>NUCLEOTIDE SEQUENCE [LARGE SCALE GENOMIC DNA]</scope>
    <source>
        <strain evidence="2">DY20341</strain>
    </source>
</reference>
<proteinExistence type="predicted"/>
<dbReference type="EMBL" id="CP006019">
    <property type="protein sequence ID" value="AIF70360.1"/>
    <property type="molecule type" value="Genomic_DNA"/>
</dbReference>
<dbReference type="Pfam" id="PF01663">
    <property type="entry name" value="Phosphodiest"/>
    <property type="match status" value="1"/>
</dbReference>
<dbReference type="eggNOG" id="arCOG01380">
    <property type="taxonomic scope" value="Archaea"/>
</dbReference>